<keyword evidence="2" id="KW-1185">Reference proteome</keyword>
<dbReference type="PANTHER" id="PTHR33257">
    <property type="entry name" value="OS05G0165500 PROTEIN"/>
    <property type="match status" value="1"/>
</dbReference>
<dbReference type="AlphaFoldDB" id="A0A2Z7C1U7"/>
<name>A0A2Z7C1U7_9LAMI</name>
<evidence type="ECO:0000313" key="2">
    <source>
        <dbReference type="Proteomes" id="UP000250235"/>
    </source>
</evidence>
<organism evidence="1 2">
    <name type="scientific">Dorcoceras hygrometricum</name>
    <dbReference type="NCBI Taxonomy" id="472368"/>
    <lineage>
        <taxon>Eukaryota</taxon>
        <taxon>Viridiplantae</taxon>
        <taxon>Streptophyta</taxon>
        <taxon>Embryophyta</taxon>
        <taxon>Tracheophyta</taxon>
        <taxon>Spermatophyta</taxon>
        <taxon>Magnoliopsida</taxon>
        <taxon>eudicotyledons</taxon>
        <taxon>Gunneridae</taxon>
        <taxon>Pentapetalae</taxon>
        <taxon>asterids</taxon>
        <taxon>lamiids</taxon>
        <taxon>Lamiales</taxon>
        <taxon>Gesneriaceae</taxon>
        <taxon>Didymocarpoideae</taxon>
        <taxon>Trichosporeae</taxon>
        <taxon>Loxocarpinae</taxon>
        <taxon>Dorcoceras</taxon>
    </lineage>
</organism>
<dbReference type="Proteomes" id="UP000250235">
    <property type="component" value="Unassembled WGS sequence"/>
</dbReference>
<sequence>MPFSSSTDFHQKSFRIRHEDSKLFNKLLSKENSKSYPSFRVYYGDVSGAVPFVWETCPGTPKHTFAYESNAPPLTPPPSYYANTSKRRSKNQSRSKLLLYALLRRMNPRKYHASSSPNSTISSVSSLSWSPSSRSSFSDAATTPRPYAFAHRRKRFSSWDSTSFYFDRAPEHHGKCSIDTSSSSKSCFTPGKHRVWIVKKALLSIVGRGSHA</sequence>
<proteinExistence type="predicted"/>
<gene>
    <name evidence="1" type="ORF">F511_22813</name>
</gene>
<reference evidence="1 2" key="1">
    <citation type="journal article" date="2015" name="Proc. Natl. Acad. Sci. U.S.A.">
        <title>The resurrection genome of Boea hygrometrica: A blueprint for survival of dehydration.</title>
        <authorList>
            <person name="Xiao L."/>
            <person name="Yang G."/>
            <person name="Zhang L."/>
            <person name="Yang X."/>
            <person name="Zhao S."/>
            <person name="Ji Z."/>
            <person name="Zhou Q."/>
            <person name="Hu M."/>
            <person name="Wang Y."/>
            <person name="Chen M."/>
            <person name="Xu Y."/>
            <person name="Jin H."/>
            <person name="Xiao X."/>
            <person name="Hu G."/>
            <person name="Bao F."/>
            <person name="Hu Y."/>
            <person name="Wan P."/>
            <person name="Li L."/>
            <person name="Deng X."/>
            <person name="Kuang T."/>
            <person name="Xiang C."/>
            <person name="Zhu J.K."/>
            <person name="Oliver M.J."/>
            <person name="He Y."/>
        </authorList>
    </citation>
    <scope>NUCLEOTIDE SEQUENCE [LARGE SCALE GENOMIC DNA]</scope>
    <source>
        <strain evidence="2">cv. XS01</strain>
    </source>
</reference>
<evidence type="ECO:0000313" key="1">
    <source>
        <dbReference type="EMBL" id="KZV40874.1"/>
    </source>
</evidence>
<dbReference type="PANTHER" id="PTHR33257:SF4">
    <property type="entry name" value="EXPRESSED PROTEIN"/>
    <property type="match status" value="1"/>
</dbReference>
<dbReference type="EMBL" id="KQ999853">
    <property type="protein sequence ID" value="KZV40874.1"/>
    <property type="molecule type" value="Genomic_DNA"/>
</dbReference>
<accession>A0A2Z7C1U7</accession>
<dbReference type="OrthoDB" id="908948at2759"/>
<protein>
    <submittedName>
        <fullName evidence="1">Uncharacterized protein</fullName>
    </submittedName>
</protein>